<evidence type="ECO:0000313" key="6">
    <source>
        <dbReference type="Proteomes" id="UP000054544"/>
    </source>
</evidence>
<dbReference type="EMBL" id="KE384783">
    <property type="protein sequence ID" value="KJK73729.1"/>
    <property type="molecule type" value="Genomic_DNA"/>
</dbReference>
<dbReference type="PROSITE" id="PS50039">
    <property type="entry name" value="FORK_HEAD_3"/>
    <property type="match status" value="1"/>
</dbReference>
<dbReference type="InterPro" id="IPR001766">
    <property type="entry name" value="Fork_head_dom"/>
</dbReference>
<evidence type="ECO:0000313" key="5">
    <source>
        <dbReference type="EMBL" id="KJK73729.1"/>
    </source>
</evidence>
<dbReference type="SUPFAM" id="SSF46785">
    <property type="entry name" value="Winged helix' DNA-binding domain"/>
    <property type="match status" value="1"/>
</dbReference>
<keyword evidence="1 2" id="KW-0238">DNA-binding</keyword>
<name>A0A0D9NIE3_METAN</name>
<dbReference type="InterPro" id="IPR036388">
    <property type="entry name" value="WH-like_DNA-bd_sf"/>
</dbReference>
<feature type="domain" description="Fork-head" evidence="4">
    <location>
        <begin position="39"/>
        <end position="118"/>
    </location>
</feature>
<dbReference type="GO" id="GO:0005634">
    <property type="term" value="C:nucleus"/>
    <property type="evidence" value="ECO:0007669"/>
    <property type="project" value="UniProtKB-SubCell"/>
</dbReference>
<keyword evidence="6" id="KW-1185">Reference proteome</keyword>
<dbReference type="Proteomes" id="UP000054544">
    <property type="component" value="Unassembled WGS sequence"/>
</dbReference>
<feature type="compositionally biased region" description="Pro residues" evidence="3">
    <location>
        <begin position="419"/>
        <end position="431"/>
    </location>
</feature>
<dbReference type="PANTHER" id="PTHR11829">
    <property type="entry name" value="FORKHEAD BOX PROTEIN"/>
    <property type="match status" value="1"/>
</dbReference>
<evidence type="ECO:0000256" key="2">
    <source>
        <dbReference type="PROSITE-ProRule" id="PRU00089"/>
    </source>
</evidence>
<feature type="DNA-binding region" description="Fork-head" evidence="2">
    <location>
        <begin position="39"/>
        <end position="118"/>
    </location>
</feature>
<evidence type="ECO:0000256" key="3">
    <source>
        <dbReference type="SAM" id="MobiDB-lite"/>
    </source>
</evidence>
<dbReference type="Pfam" id="PF00250">
    <property type="entry name" value="Forkhead"/>
    <property type="match status" value="1"/>
</dbReference>
<dbReference type="GO" id="GO:0030154">
    <property type="term" value="P:cell differentiation"/>
    <property type="evidence" value="ECO:0007669"/>
    <property type="project" value="TreeGrafter"/>
</dbReference>
<protein>
    <recommendedName>
        <fullName evidence="4">Fork-head domain-containing protein</fullName>
    </recommendedName>
</protein>
<dbReference type="GO" id="GO:0009653">
    <property type="term" value="P:anatomical structure morphogenesis"/>
    <property type="evidence" value="ECO:0007669"/>
    <property type="project" value="TreeGrafter"/>
</dbReference>
<proteinExistence type="predicted"/>
<comment type="subcellular location">
    <subcellularLocation>
        <location evidence="2">Nucleus</location>
    </subcellularLocation>
</comment>
<gene>
    <name evidence="5" type="ORF">H634G_10998</name>
</gene>
<dbReference type="GO" id="GO:0000981">
    <property type="term" value="F:DNA-binding transcription factor activity, RNA polymerase II-specific"/>
    <property type="evidence" value="ECO:0007669"/>
    <property type="project" value="TreeGrafter"/>
</dbReference>
<dbReference type="CDD" id="cd00059">
    <property type="entry name" value="FH_FOX"/>
    <property type="match status" value="1"/>
</dbReference>
<dbReference type="GO" id="GO:0000978">
    <property type="term" value="F:RNA polymerase II cis-regulatory region sequence-specific DNA binding"/>
    <property type="evidence" value="ECO:0007669"/>
    <property type="project" value="TreeGrafter"/>
</dbReference>
<dbReference type="SMART" id="SM00339">
    <property type="entry name" value="FH"/>
    <property type="match status" value="1"/>
</dbReference>
<dbReference type="AlphaFoldDB" id="A0A0D9NIE3"/>
<dbReference type="InterPro" id="IPR050211">
    <property type="entry name" value="FOX_domain-containing"/>
</dbReference>
<evidence type="ECO:0000256" key="1">
    <source>
        <dbReference type="ARBA" id="ARBA00023125"/>
    </source>
</evidence>
<accession>A0A0D9NIE3</accession>
<sequence length="472" mass="51492">MSTAARGAEAACQSHQVAPLSPKCLDKRLAKSAKLTQRIAWAILQSPDGKLKLSDIYKHLSEQYPEKYNPNDARWRNTVRHRLSVHRSFVNIKRKKNDSDPSNYWSIAKGDESVFRKGLPTMNSASEHEYVMTIKKPAQPLSALHGPALLSTSLVTSLGPEFDSLKIRSSSLDVVSQWYDSPLASRNSNVRSRSPPSTGRVSFRIGSQPRCHRQVFASTGIGRSEMQTQRKRFSSAVGRPRGCAEEEIARMLGSGPSPEISSTRTITVCNLKSSSPSHQPCEPRPKLPPAPVEKVNPVFRPQPSVSPSTSLCRRWDTAHHGLQSTLPCVSALGENSVLLSPPLDANHPKNAADGIRVRWPVFDIFQDPILMTDPLRLDVESSSSVVKPSVKQTPLDEPPPTFALGNVTNSAAKGGAVSTPPPKAYTYPPHPETPSKVFAELGSSSELSLLSPCRQAFFGDLPGVLSVLDYGD</sequence>
<organism evidence="5 6">
    <name type="scientific">Metarhizium anisopliae BRIP 53293</name>
    <dbReference type="NCBI Taxonomy" id="1291518"/>
    <lineage>
        <taxon>Eukaryota</taxon>
        <taxon>Fungi</taxon>
        <taxon>Dikarya</taxon>
        <taxon>Ascomycota</taxon>
        <taxon>Pezizomycotina</taxon>
        <taxon>Sordariomycetes</taxon>
        <taxon>Hypocreomycetidae</taxon>
        <taxon>Hypocreales</taxon>
        <taxon>Clavicipitaceae</taxon>
        <taxon>Metarhizium</taxon>
    </lineage>
</organism>
<dbReference type="InterPro" id="IPR036390">
    <property type="entry name" value="WH_DNA-bd_sf"/>
</dbReference>
<evidence type="ECO:0000259" key="4">
    <source>
        <dbReference type="PROSITE" id="PS50039"/>
    </source>
</evidence>
<reference evidence="6" key="1">
    <citation type="journal article" date="2014" name="BMC Genomics">
        <title>The genome sequence of the biocontrol fungus Metarhizium anisopliae and comparative genomics of Metarhizium species.</title>
        <authorList>
            <person name="Pattemore J.A."/>
            <person name="Hane J.K."/>
            <person name="Williams A.H."/>
            <person name="Wilson B.A."/>
            <person name="Stodart B.J."/>
            <person name="Ash G.J."/>
        </authorList>
    </citation>
    <scope>NUCLEOTIDE SEQUENCE [LARGE SCALE GENOMIC DNA]</scope>
    <source>
        <strain evidence="6">BRIP 53293</strain>
    </source>
</reference>
<keyword evidence="2" id="KW-0539">Nucleus</keyword>
<dbReference type="STRING" id="1291518.A0A0D9NIE3"/>
<feature type="region of interest" description="Disordered" evidence="3">
    <location>
        <begin position="412"/>
        <end position="431"/>
    </location>
</feature>
<dbReference type="PANTHER" id="PTHR11829:SF343">
    <property type="entry name" value="FORK-HEAD DOMAIN-CONTAINING PROTEIN"/>
    <property type="match status" value="1"/>
</dbReference>
<dbReference type="Gene3D" id="1.10.10.10">
    <property type="entry name" value="Winged helix-like DNA-binding domain superfamily/Winged helix DNA-binding domain"/>
    <property type="match status" value="1"/>
</dbReference>